<comment type="similarity">
    <text evidence="10">Belongs to the nuclear hormone receptor family.</text>
</comment>
<dbReference type="Gene3D" id="1.10.565.10">
    <property type="entry name" value="Retinoid X Receptor"/>
    <property type="match status" value="1"/>
</dbReference>
<dbReference type="Gene3D" id="3.30.50.10">
    <property type="entry name" value="Erythroid Transcription Factor GATA-1, subunit A"/>
    <property type="match status" value="1"/>
</dbReference>
<feature type="compositionally biased region" description="Basic residues" evidence="11">
    <location>
        <begin position="49"/>
        <end position="59"/>
    </location>
</feature>
<feature type="region of interest" description="Disordered" evidence="11">
    <location>
        <begin position="264"/>
        <end position="300"/>
    </location>
</feature>
<comment type="subcellular location">
    <subcellularLocation>
        <location evidence="1 10">Nucleus</location>
    </subcellularLocation>
</comment>
<keyword evidence="3 10" id="KW-0863">Zinc-finger</keyword>
<feature type="compositionally biased region" description="Low complexity" evidence="11">
    <location>
        <begin position="279"/>
        <end position="289"/>
    </location>
</feature>
<feature type="region of interest" description="Disordered" evidence="11">
    <location>
        <begin position="1"/>
        <end position="59"/>
    </location>
</feature>
<organism evidence="14 15">
    <name type="scientific">Magallana gigas</name>
    <name type="common">Pacific oyster</name>
    <name type="synonym">Crassostrea gigas</name>
    <dbReference type="NCBI Taxonomy" id="29159"/>
    <lineage>
        <taxon>Eukaryota</taxon>
        <taxon>Metazoa</taxon>
        <taxon>Spiralia</taxon>
        <taxon>Lophotrochozoa</taxon>
        <taxon>Mollusca</taxon>
        <taxon>Bivalvia</taxon>
        <taxon>Autobranchia</taxon>
        <taxon>Pteriomorphia</taxon>
        <taxon>Ostreida</taxon>
        <taxon>Ostreoidea</taxon>
        <taxon>Ostreidae</taxon>
        <taxon>Magallana</taxon>
    </lineage>
</organism>
<dbReference type="SMART" id="SM00399">
    <property type="entry name" value="ZnF_C4"/>
    <property type="match status" value="1"/>
</dbReference>
<dbReference type="GO" id="GO:0005634">
    <property type="term" value="C:nucleus"/>
    <property type="evidence" value="ECO:0007669"/>
    <property type="project" value="UniProtKB-SubCell"/>
</dbReference>
<feature type="domain" description="NR LBD" evidence="13">
    <location>
        <begin position="320"/>
        <end position="588"/>
    </location>
</feature>
<keyword evidence="9 10" id="KW-0539">Nucleus</keyword>
<dbReference type="Proteomes" id="UP000005408">
    <property type="component" value="Unassembled WGS sequence"/>
</dbReference>
<dbReference type="Pfam" id="PF00104">
    <property type="entry name" value="Hormone_recep"/>
    <property type="match status" value="1"/>
</dbReference>
<dbReference type="GO" id="GO:0000978">
    <property type="term" value="F:RNA polymerase II cis-regulatory region sequence-specific DNA binding"/>
    <property type="evidence" value="ECO:0007669"/>
    <property type="project" value="TreeGrafter"/>
</dbReference>
<dbReference type="InterPro" id="IPR001628">
    <property type="entry name" value="Znf_hrmn_rcpt"/>
</dbReference>
<evidence type="ECO:0000256" key="2">
    <source>
        <dbReference type="ARBA" id="ARBA00022723"/>
    </source>
</evidence>
<name>A0A8W8P2X2_MAGGI</name>
<accession>A0A8W8P2X2</accession>
<reference evidence="14" key="1">
    <citation type="submission" date="2022-08" db="UniProtKB">
        <authorList>
            <consortium name="EnsemblMetazoa"/>
        </authorList>
    </citation>
    <scope>IDENTIFICATION</scope>
    <source>
        <strain evidence="14">05x7-T-G4-1.051#20</strain>
    </source>
</reference>
<dbReference type="SUPFAM" id="SSF48508">
    <property type="entry name" value="Nuclear receptor ligand-binding domain"/>
    <property type="match status" value="1"/>
</dbReference>
<keyword evidence="4 10" id="KW-0862">Zinc</keyword>
<keyword evidence="2 10" id="KW-0479">Metal-binding</keyword>
<keyword evidence="5 10" id="KW-0805">Transcription regulation</keyword>
<dbReference type="PROSITE" id="PS51843">
    <property type="entry name" value="NR_LBD"/>
    <property type="match status" value="1"/>
</dbReference>
<keyword evidence="6 10" id="KW-0238">DNA-binding</keyword>
<evidence type="ECO:0000313" key="15">
    <source>
        <dbReference type="Proteomes" id="UP000005408"/>
    </source>
</evidence>
<dbReference type="PROSITE" id="PS00031">
    <property type="entry name" value="NUCLEAR_REC_DBD_1"/>
    <property type="match status" value="1"/>
</dbReference>
<evidence type="ECO:0000259" key="13">
    <source>
        <dbReference type="PROSITE" id="PS51843"/>
    </source>
</evidence>
<keyword evidence="8 10" id="KW-0675">Receptor</keyword>
<feature type="domain" description="Nuclear receptor" evidence="12">
    <location>
        <begin position="70"/>
        <end position="146"/>
    </location>
</feature>
<sequence>MNSEEVHQEKRGHISAKTNANLHRRASLENESSGKKMELKLELEPTNQKPKKQQRRKREKYLPHAVPLVLPPCRICGKLASGIHYGVNSCEACKGFFRRYLKRKEPFQCTKGGNCVIDQTSARSMCSGCRLQKCFSLGMSKEGIRQGRYTLQERTNAIIEMKKRQTERCSTESREDNCYHNLENAMQSSPFDDPSISSSDMQSDSVSSFSCSQNSSLTSTSISPPSSTSSPSSISSSSGSFVIKSNKPDPQILKNIKSEYSKIPSELGSSTNKIQQHISCNNSSSSTSTSEKHSQNSTVSQPLFPLTTEYIAQDSEEQSSMLSTIEKLMDGYKELKPFTKNLSDEEIQALLSDGFQKYSQKVNLFGSMDPLPANVYNEIFNITNMDIDGRMKIFDLIRQELVTVIHEYVRFTHGIPAFQNLPSKDQASLLKAARLEFFLLLGYRSLDPETGMMVSYTGHVLPIRQFCAYAPGDMSTSWLEVTRHIRHLQLQPKEHAAMLGICLTFTDRCPLEDPKSVEKIQTCLLGVLQNMLRVRYRGESGRHLARIMDVFIKLRGLNEEFLMVYKKICQDRFIIQHLPELLQFLFDE</sequence>
<feature type="compositionally biased region" description="Polar residues" evidence="11">
    <location>
        <begin position="267"/>
        <end position="278"/>
    </location>
</feature>
<feature type="region of interest" description="Disordered" evidence="11">
    <location>
        <begin position="187"/>
        <end position="247"/>
    </location>
</feature>
<dbReference type="PRINTS" id="PR00047">
    <property type="entry name" value="STROIDFINGER"/>
</dbReference>
<evidence type="ECO:0000259" key="12">
    <source>
        <dbReference type="PROSITE" id="PS51030"/>
    </source>
</evidence>
<evidence type="ECO:0000256" key="1">
    <source>
        <dbReference type="ARBA" id="ARBA00004123"/>
    </source>
</evidence>
<dbReference type="InterPro" id="IPR000536">
    <property type="entry name" value="Nucl_hrmn_rcpt_lig-bd"/>
</dbReference>
<dbReference type="InterPro" id="IPR035500">
    <property type="entry name" value="NHR-like_dom_sf"/>
</dbReference>
<proteinExistence type="inferred from homology"/>
<dbReference type="PANTHER" id="PTHR45805">
    <property type="entry name" value="NUCLEAR HORMONE RECEPTOR HR3-RELATED"/>
    <property type="match status" value="1"/>
</dbReference>
<dbReference type="InterPro" id="IPR001723">
    <property type="entry name" value="Nuclear_hrmn_rcpt"/>
</dbReference>
<feature type="compositionally biased region" description="Low complexity" evidence="11">
    <location>
        <begin position="188"/>
        <end position="240"/>
    </location>
</feature>
<dbReference type="GO" id="GO:0004879">
    <property type="term" value="F:nuclear receptor activity"/>
    <property type="evidence" value="ECO:0007669"/>
    <property type="project" value="TreeGrafter"/>
</dbReference>
<evidence type="ECO:0000256" key="3">
    <source>
        <dbReference type="ARBA" id="ARBA00022771"/>
    </source>
</evidence>
<evidence type="ECO:0000256" key="5">
    <source>
        <dbReference type="ARBA" id="ARBA00023015"/>
    </source>
</evidence>
<evidence type="ECO:0000256" key="9">
    <source>
        <dbReference type="ARBA" id="ARBA00023242"/>
    </source>
</evidence>
<keyword evidence="15" id="KW-1185">Reference proteome</keyword>
<feature type="compositionally biased region" description="Basic and acidic residues" evidence="11">
    <location>
        <begin position="1"/>
        <end position="12"/>
    </location>
</feature>
<evidence type="ECO:0000256" key="8">
    <source>
        <dbReference type="ARBA" id="ARBA00023170"/>
    </source>
</evidence>
<dbReference type="PRINTS" id="PR00398">
    <property type="entry name" value="STRDHORMONER"/>
</dbReference>
<protein>
    <submittedName>
        <fullName evidence="14">Uncharacterized protein</fullName>
    </submittedName>
</protein>
<dbReference type="AlphaFoldDB" id="A0A8W8P2X2"/>
<evidence type="ECO:0000256" key="7">
    <source>
        <dbReference type="ARBA" id="ARBA00023163"/>
    </source>
</evidence>
<dbReference type="PANTHER" id="PTHR45805:SF2">
    <property type="entry name" value="NUCLEAR HORMONE RECEPTOR HR3-RELATED"/>
    <property type="match status" value="1"/>
</dbReference>
<dbReference type="SUPFAM" id="SSF57716">
    <property type="entry name" value="Glucocorticoid receptor-like (DNA-binding domain)"/>
    <property type="match status" value="1"/>
</dbReference>
<dbReference type="Pfam" id="PF00105">
    <property type="entry name" value="zf-C4"/>
    <property type="match status" value="1"/>
</dbReference>
<dbReference type="GO" id="GO:0008270">
    <property type="term" value="F:zinc ion binding"/>
    <property type="evidence" value="ECO:0007669"/>
    <property type="project" value="UniProtKB-KW"/>
</dbReference>
<evidence type="ECO:0000256" key="10">
    <source>
        <dbReference type="RuleBase" id="RU004334"/>
    </source>
</evidence>
<dbReference type="EnsemblMetazoa" id="G9346.1">
    <property type="protein sequence ID" value="G9346.1:cds"/>
    <property type="gene ID" value="G9346"/>
</dbReference>
<dbReference type="CDD" id="cd06916">
    <property type="entry name" value="NR_DBD_like"/>
    <property type="match status" value="1"/>
</dbReference>
<evidence type="ECO:0000256" key="4">
    <source>
        <dbReference type="ARBA" id="ARBA00022833"/>
    </source>
</evidence>
<keyword evidence="7 10" id="KW-0804">Transcription</keyword>
<evidence type="ECO:0000313" key="14">
    <source>
        <dbReference type="EnsemblMetazoa" id="G9346.1:cds"/>
    </source>
</evidence>
<dbReference type="InterPro" id="IPR013088">
    <property type="entry name" value="Znf_NHR/GATA"/>
</dbReference>
<evidence type="ECO:0000256" key="6">
    <source>
        <dbReference type="ARBA" id="ARBA00023125"/>
    </source>
</evidence>
<evidence type="ECO:0000256" key="11">
    <source>
        <dbReference type="SAM" id="MobiDB-lite"/>
    </source>
</evidence>
<feature type="compositionally biased region" description="Basic and acidic residues" evidence="11">
    <location>
        <begin position="26"/>
        <end position="43"/>
    </location>
</feature>
<dbReference type="SMART" id="SM00430">
    <property type="entry name" value="HOLI"/>
    <property type="match status" value="1"/>
</dbReference>
<dbReference type="PROSITE" id="PS51030">
    <property type="entry name" value="NUCLEAR_REC_DBD_2"/>
    <property type="match status" value="1"/>
</dbReference>